<sequence>MWSFAFHRLVPGLLSLSLASGAFAQATAAHGGVTVDGVVFDKEVQVAGSTLRLNGAGLRTKFVFKVYAAGLYLATPARTPADIYAAKGPKRLKVSFVRETDATTLGKTMSQVMSDNLPREQFGKCIPGLVKLGELFSEKKKMGVGEMFTVDEIPAKATVISINNKVVAEISEPEFFACLMYNYFGERPADANLKAALLGGT</sequence>
<keyword evidence="4" id="KW-1185">Reference proteome</keyword>
<proteinExistence type="predicted"/>
<dbReference type="Proteomes" id="UP001302257">
    <property type="component" value="Chromosome"/>
</dbReference>
<gene>
    <name evidence="3" type="ORF">RAN89_03445</name>
</gene>
<feature type="chain" id="PRO_5047117006" evidence="1">
    <location>
        <begin position="25"/>
        <end position="201"/>
    </location>
</feature>
<dbReference type="GO" id="GO:0016853">
    <property type="term" value="F:isomerase activity"/>
    <property type="evidence" value="ECO:0007669"/>
    <property type="project" value="UniProtKB-KW"/>
</dbReference>
<reference evidence="3 4" key="1">
    <citation type="submission" date="2023-08" db="EMBL/GenBank/DDBJ databases">
        <title>Rhodoferax potami sp. nov. and Rhodoferax mekongensis sp. nov., isolated from the Mekong River in Thailand.</title>
        <authorList>
            <person name="Kitikhun S."/>
            <person name="Charoenyingcharoen P."/>
            <person name="Siriarchawattana P."/>
            <person name="Likhitrattanapisal S."/>
            <person name="Nilsakha T."/>
            <person name="Chanpet A."/>
            <person name="Rattanawaree P."/>
            <person name="Ingsriswang S."/>
        </authorList>
    </citation>
    <scope>NUCLEOTIDE SEQUENCE [LARGE SCALE GENOMIC DNA]</scope>
    <source>
        <strain evidence="3 4">TBRC 17307</strain>
    </source>
</reference>
<evidence type="ECO:0000313" key="3">
    <source>
        <dbReference type="EMBL" id="WNO05499.1"/>
    </source>
</evidence>
<evidence type="ECO:0000259" key="2">
    <source>
        <dbReference type="Pfam" id="PF16036"/>
    </source>
</evidence>
<dbReference type="SUPFAM" id="SSF54626">
    <property type="entry name" value="Chalcone isomerase"/>
    <property type="match status" value="1"/>
</dbReference>
<protein>
    <submittedName>
        <fullName evidence="3">Chalcone isomerase family protein</fullName>
    </submittedName>
</protein>
<dbReference type="PANTHER" id="PTHR47698:SF2">
    <property type="entry name" value="FATTY-ACID-BINDING PROTEIN 3, CHLOROPLASTIC"/>
    <property type="match status" value="1"/>
</dbReference>
<dbReference type="InterPro" id="IPR036298">
    <property type="entry name" value="Chalcone_isomerase_sf"/>
</dbReference>
<dbReference type="Gene3D" id="3.50.70.10">
    <property type="match status" value="1"/>
</dbReference>
<accession>A0ABZ0B185</accession>
<dbReference type="InterPro" id="IPR016088">
    <property type="entry name" value="Chalcone_isomerase_3-sand"/>
</dbReference>
<dbReference type="InterPro" id="IPR016087">
    <property type="entry name" value="Chalcone_isomerase"/>
</dbReference>
<dbReference type="Pfam" id="PF16036">
    <property type="entry name" value="Chalcone_3"/>
    <property type="match status" value="1"/>
</dbReference>
<keyword evidence="3" id="KW-0413">Isomerase</keyword>
<dbReference type="EMBL" id="CP132507">
    <property type="protein sequence ID" value="WNO05499.1"/>
    <property type="molecule type" value="Genomic_DNA"/>
</dbReference>
<organism evidence="3 4">
    <name type="scientific">Rhodoferax mekongensis</name>
    <dbReference type="NCBI Taxonomy" id="3068341"/>
    <lineage>
        <taxon>Bacteria</taxon>
        <taxon>Pseudomonadati</taxon>
        <taxon>Pseudomonadota</taxon>
        <taxon>Betaproteobacteria</taxon>
        <taxon>Burkholderiales</taxon>
        <taxon>Comamonadaceae</taxon>
        <taxon>Rhodoferax</taxon>
    </lineage>
</organism>
<evidence type="ECO:0000256" key="1">
    <source>
        <dbReference type="SAM" id="SignalP"/>
    </source>
</evidence>
<dbReference type="PANTHER" id="PTHR47698">
    <property type="entry name" value="FATTY-ACID-BINDING PROTEIN 3, CHLOROPLASTIC"/>
    <property type="match status" value="1"/>
</dbReference>
<dbReference type="RefSeq" id="WP_313868262.1">
    <property type="nucleotide sequence ID" value="NZ_CP132507.1"/>
</dbReference>
<name>A0ABZ0B185_9BURK</name>
<feature type="signal peptide" evidence="1">
    <location>
        <begin position="1"/>
        <end position="24"/>
    </location>
</feature>
<evidence type="ECO:0000313" key="4">
    <source>
        <dbReference type="Proteomes" id="UP001302257"/>
    </source>
</evidence>
<keyword evidence="1" id="KW-0732">Signal</keyword>
<feature type="domain" description="Chalcone isomerase" evidence="2">
    <location>
        <begin position="33"/>
        <end position="199"/>
    </location>
</feature>